<evidence type="ECO:0000256" key="12">
    <source>
        <dbReference type="ARBA" id="ARBA00023170"/>
    </source>
</evidence>
<dbReference type="SUPFAM" id="SSF56935">
    <property type="entry name" value="Porins"/>
    <property type="match status" value="1"/>
</dbReference>
<feature type="domain" description="TonB-dependent receptor plug" evidence="19">
    <location>
        <begin position="58"/>
        <end position="157"/>
    </location>
</feature>
<evidence type="ECO:0000256" key="6">
    <source>
        <dbReference type="ARBA" id="ARBA00022692"/>
    </source>
</evidence>
<dbReference type="PROSITE" id="PS01156">
    <property type="entry name" value="TONB_DEPENDENT_REC_2"/>
    <property type="match status" value="1"/>
</dbReference>
<dbReference type="PANTHER" id="PTHR32552">
    <property type="entry name" value="FERRICHROME IRON RECEPTOR-RELATED"/>
    <property type="match status" value="1"/>
</dbReference>
<dbReference type="InterPro" id="IPR039426">
    <property type="entry name" value="TonB-dep_rcpt-like"/>
</dbReference>
<dbReference type="AlphaFoldDB" id="A0A7W4LLE1"/>
<dbReference type="InterPro" id="IPR012910">
    <property type="entry name" value="Plug_dom"/>
</dbReference>
<dbReference type="InterPro" id="IPR037066">
    <property type="entry name" value="Plug_dom_sf"/>
</dbReference>
<keyword evidence="12 20" id="KW-0675">Receptor</keyword>
<dbReference type="GO" id="GO:0009279">
    <property type="term" value="C:cell outer membrane"/>
    <property type="evidence" value="ECO:0007669"/>
    <property type="project" value="UniProtKB-SubCell"/>
</dbReference>
<feature type="signal peptide" evidence="17">
    <location>
        <begin position="1"/>
        <end position="20"/>
    </location>
</feature>
<evidence type="ECO:0000259" key="19">
    <source>
        <dbReference type="Pfam" id="PF07715"/>
    </source>
</evidence>
<gene>
    <name evidence="20" type="ORF">H3H51_09590</name>
</gene>
<dbReference type="InterPro" id="IPR010105">
    <property type="entry name" value="TonB_sidphr_rcpt"/>
</dbReference>
<evidence type="ECO:0000256" key="16">
    <source>
        <dbReference type="RuleBase" id="RU003357"/>
    </source>
</evidence>
<organism evidence="20 21">
    <name type="scientific">Aquipseudomonas ullengensis</name>
    <dbReference type="NCBI Taxonomy" id="2759166"/>
    <lineage>
        <taxon>Bacteria</taxon>
        <taxon>Pseudomonadati</taxon>
        <taxon>Pseudomonadota</taxon>
        <taxon>Gammaproteobacteria</taxon>
        <taxon>Pseudomonadales</taxon>
        <taxon>Pseudomonadaceae</taxon>
        <taxon>Aquipseudomonas</taxon>
    </lineage>
</organism>
<dbReference type="Gene3D" id="2.170.130.10">
    <property type="entry name" value="TonB-dependent receptor, plug domain"/>
    <property type="match status" value="1"/>
</dbReference>
<evidence type="ECO:0000256" key="13">
    <source>
        <dbReference type="ARBA" id="ARBA00023237"/>
    </source>
</evidence>
<sequence length="721" mass="79715">MTIRNTSVVLLLGACNLAWADHVPVELDALTVEGTLDKPSGVELDQPIKTGSRLGLTARETPASVSVADRRVIEERGAKDTQDVINTMTGVNASANPGYGGYVSYRGFTAGQVTQLYNGIGMSYSSATRPVDAWIYDRVELIGGPSTFLYGAGAVGGSINYITKLASREEQAVEGRVRYGSYDSSEMAIGVNHALSSGPDPKHFARLDVSRTAGNGYMDRNERESTSTAFSILSDLTPNLSHTLALEYQEDQEDSPYWGSPILNPVGGTMKIDEDRRFENYNVADGRYEQRVRWVRSIIDYQISDSTSLQNTLYHYDAQRDYRNLENYVYNADNSRLERGSAYLQRHDQQVDGNRFELRHDAQLFGLFSQWSAGLDYSVNQQKLYPNGQFSSSPYDTIDPDHFDPGSFYDIPGVNGGLQKQRKHEVTTLAGFLENRLELTERLSLLTGLRYDHLHMEVTNYGTVSATSPAFFERTWEPVTGRVGLVYALTPAANVYVQYSTAADPPAGSLASATYSQVGLYDLTTGEQWEVGSKFDFLDGHGSATVALYQIVRRDFTVKDSNDPNLTVQAGQQTSRGIELAGKLQVTAKLLAEANYAYVDAQYDEFNEAVNGVSVSREGNSPTNVPENVANAWLTYDIAPAWQAGVDARYVDAVFANNANTLEAPSYTLYGAFARYRVDEHTAVTARVRNLTDEVYAKQAYGTLYYMGAPRTFEVAVDTRF</sequence>
<evidence type="ECO:0000256" key="8">
    <source>
        <dbReference type="ARBA" id="ARBA00023004"/>
    </source>
</evidence>
<dbReference type="GO" id="GO:0038023">
    <property type="term" value="F:signaling receptor activity"/>
    <property type="evidence" value="ECO:0007669"/>
    <property type="project" value="InterPro"/>
</dbReference>
<evidence type="ECO:0000256" key="5">
    <source>
        <dbReference type="ARBA" id="ARBA00022496"/>
    </source>
</evidence>
<keyword evidence="13 14" id="KW-0998">Cell outer membrane</keyword>
<keyword evidence="11 14" id="KW-0472">Membrane</keyword>
<dbReference type="InterPro" id="IPR010917">
    <property type="entry name" value="TonB_rcpt_CS"/>
</dbReference>
<evidence type="ECO:0000313" key="20">
    <source>
        <dbReference type="EMBL" id="MBB2495268.1"/>
    </source>
</evidence>
<keyword evidence="3 14" id="KW-0813">Transport</keyword>
<dbReference type="PROSITE" id="PS52016">
    <property type="entry name" value="TONB_DEPENDENT_REC_3"/>
    <property type="match status" value="1"/>
</dbReference>
<keyword evidence="7 17" id="KW-0732">Signal</keyword>
<protein>
    <submittedName>
        <fullName evidence="20">TonB-dependent receptor</fullName>
    </submittedName>
</protein>
<dbReference type="Proteomes" id="UP000542720">
    <property type="component" value="Unassembled WGS sequence"/>
</dbReference>
<evidence type="ECO:0000256" key="14">
    <source>
        <dbReference type="PROSITE-ProRule" id="PRU01360"/>
    </source>
</evidence>
<dbReference type="InterPro" id="IPR000531">
    <property type="entry name" value="Beta-barrel_TonB"/>
</dbReference>
<comment type="subcellular location">
    <subcellularLocation>
        <location evidence="1 14">Cell outer membrane</location>
        <topology evidence="1 14">Multi-pass membrane protein</topology>
    </subcellularLocation>
</comment>
<evidence type="ECO:0000256" key="15">
    <source>
        <dbReference type="PROSITE-ProRule" id="PRU10144"/>
    </source>
</evidence>
<comment type="caution">
    <text evidence="20">The sequence shown here is derived from an EMBL/GenBank/DDBJ whole genome shotgun (WGS) entry which is preliminary data.</text>
</comment>
<comment type="similarity">
    <text evidence="2 14 16">Belongs to the TonB-dependent receptor family.</text>
</comment>
<evidence type="ECO:0000256" key="4">
    <source>
        <dbReference type="ARBA" id="ARBA00022452"/>
    </source>
</evidence>
<keyword evidence="4 14" id="KW-1134">Transmembrane beta strand</keyword>
<dbReference type="PANTHER" id="PTHR32552:SF84">
    <property type="entry name" value="TONB-DEPENDENT RECEPTOR-RELATED"/>
    <property type="match status" value="1"/>
</dbReference>
<keyword evidence="10 16" id="KW-0798">TonB box</keyword>
<evidence type="ECO:0000256" key="1">
    <source>
        <dbReference type="ARBA" id="ARBA00004571"/>
    </source>
</evidence>
<evidence type="ECO:0000256" key="10">
    <source>
        <dbReference type="ARBA" id="ARBA00023077"/>
    </source>
</evidence>
<keyword evidence="9" id="KW-0406">Ion transport</keyword>
<evidence type="ECO:0000313" key="21">
    <source>
        <dbReference type="Proteomes" id="UP000542720"/>
    </source>
</evidence>
<feature type="short sequence motif" description="TonB C-terminal box" evidence="15">
    <location>
        <begin position="704"/>
        <end position="721"/>
    </location>
</feature>
<evidence type="ECO:0000256" key="2">
    <source>
        <dbReference type="ARBA" id="ARBA00009810"/>
    </source>
</evidence>
<dbReference type="CDD" id="cd01347">
    <property type="entry name" value="ligand_gated_channel"/>
    <property type="match status" value="1"/>
</dbReference>
<keyword evidence="5" id="KW-0410">Iron transport</keyword>
<keyword evidence="8" id="KW-0408">Iron</keyword>
<evidence type="ECO:0000256" key="9">
    <source>
        <dbReference type="ARBA" id="ARBA00023065"/>
    </source>
</evidence>
<accession>A0A7W4LLE1</accession>
<keyword evidence="6 14" id="KW-0812">Transmembrane</keyword>
<evidence type="ECO:0000256" key="7">
    <source>
        <dbReference type="ARBA" id="ARBA00022729"/>
    </source>
</evidence>
<reference evidence="20 21" key="1">
    <citation type="submission" date="2020-08" db="EMBL/GenBank/DDBJ databases">
        <authorList>
            <person name="Kim C.M."/>
        </authorList>
    </citation>
    <scope>NUCLEOTIDE SEQUENCE [LARGE SCALE GENOMIC DNA]</scope>
    <source>
        <strain evidence="20 21">UL070</strain>
    </source>
</reference>
<name>A0A7W4LLE1_9GAMM</name>
<dbReference type="InterPro" id="IPR036942">
    <property type="entry name" value="Beta-barrel_TonB_sf"/>
</dbReference>
<dbReference type="PROSITE" id="PS51257">
    <property type="entry name" value="PROKAR_LIPOPROTEIN"/>
    <property type="match status" value="1"/>
</dbReference>
<dbReference type="GO" id="GO:0015891">
    <property type="term" value="P:siderophore transport"/>
    <property type="evidence" value="ECO:0007669"/>
    <property type="project" value="InterPro"/>
</dbReference>
<proteinExistence type="inferred from homology"/>
<dbReference type="GO" id="GO:0015344">
    <property type="term" value="F:siderophore uptake transmembrane transporter activity"/>
    <property type="evidence" value="ECO:0007669"/>
    <property type="project" value="TreeGrafter"/>
</dbReference>
<feature type="domain" description="TonB-dependent receptor-like beta-barrel" evidence="18">
    <location>
        <begin position="267"/>
        <end position="691"/>
    </location>
</feature>
<dbReference type="NCBIfam" id="TIGR01783">
    <property type="entry name" value="TonB-siderophor"/>
    <property type="match status" value="1"/>
</dbReference>
<dbReference type="Gene3D" id="2.40.170.20">
    <property type="entry name" value="TonB-dependent receptor, beta-barrel domain"/>
    <property type="match status" value="1"/>
</dbReference>
<dbReference type="Pfam" id="PF00593">
    <property type="entry name" value="TonB_dep_Rec_b-barrel"/>
    <property type="match status" value="1"/>
</dbReference>
<evidence type="ECO:0000256" key="3">
    <source>
        <dbReference type="ARBA" id="ARBA00022448"/>
    </source>
</evidence>
<dbReference type="RefSeq" id="WP_183088829.1">
    <property type="nucleotide sequence ID" value="NZ_JACJUD010000003.1"/>
</dbReference>
<feature type="chain" id="PRO_5030641959" evidence="17">
    <location>
        <begin position="21"/>
        <end position="721"/>
    </location>
</feature>
<keyword evidence="21" id="KW-1185">Reference proteome</keyword>
<dbReference type="EMBL" id="JACJUD010000003">
    <property type="protein sequence ID" value="MBB2495268.1"/>
    <property type="molecule type" value="Genomic_DNA"/>
</dbReference>
<evidence type="ECO:0000256" key="17">
    <source>
        <dbReference type="SAM" id="SignalP"/>
    </source>
</evidence>
<evidence type="ECO:0000256" key="11">
    <source>
        <dbReference type="ARBA" id="ARBA00023136"/>
    </source>
</evidence>
<evidence type="ECO:0000259" key="18">
    <source>
        <dbReference type="Pfam" id="PF00593"/>
    </source>
</evidence>
<dbReference type="Pfam" id="PF07715">
    <property type="entry name" value="Plug"/>
    <property type="match status" value="1"/>
</dbReference>